<feature type="transmembrane region" description="Helical" evidence="7">
    <location>
        <begin position="76"/>
        <end position="95"/>
    </location>
</feature>
<dbReference type="GO" id="GO:0005886">
    <property type="term" value="C:plasma membrane"/>
    <property type="evidence" value="ECO:0007669"/>
    <property type="project" value="UniProtKB-SubCell"/>
</dbReference>
<protein>
    <submittedName>
        <fullName evidence="8">Branched-chain amino acid transport system permease protein</fullName>
    </submittedName>
</protein>
<feature type="transmembrane region" description="Helical" evidence="7">
    <location>
        <begin position="142"/>
        <end position="160"/>
    </location>
</feature>
<evidence type="ECO:0000256" key="6">
    <source>
        <dbReference type="SAM" id="MobiDB-lite"/>
    </source>
</evidence>
<keyword evidence="2" id="KW-1003">Cell membrane</keyword>
<reference evidence="8 9" key="1">
    <citation type="submission" date="2016-10" db="EMBL/GenBank/DDBJ databases">
        <authorList>
            <person name="Varghese N."/>
            <person name="Submissions S."/>
        </authorList>
    </citation>
    <scope>NUCLEOTIDE SEQUENCE [LARGE SCALE GENOMIC DNA]</scope>
    <source>
        <strain evidence="8 9">CGMCC 1.6377</strain>
    </source>
</reference>
<dbReference type="GO" id="GO:0015658">
    <property type="term" value="F:branched-chain amino acid transmembrane transporter activity"/>
    <property type="evidence" value="ECO:0007669"/>
    <property type="project" value="InterPro"/>
</dbReference>
<keyword evidence="5 7" id="KW-0472">Membrane</keyword>
<feature type="transmembrane region" description="Helical" evidence="7">
    <location>
        <begin position="291"/>
        <end position="311"/>
    </location>
</feature>
<dbReference type="InterPro" id="IPR043428">
    <property type="entry name" value="LivM-like"/>
</dbReference>
<feature type="transmembrane region" description="Helical" evidence="7">
    <location>
        <begin position="323"/>
        <end position="355"/>
    </location>
</feature>
<dbReference type="AlphaFoldDB" id="A0A1I2ZLG7"/>
<feature type="transmembrane region" description="Helical" evidence="7">
    <location>
        <begin position="20"/>
        <end position="43"/>
    </location>
</feature>
<feature type="transmembrane region" description="Helical" evidence="7">
    <location>
        <begin position="236"/>
        <end position="257"/>
    </location>
</feature>
<feature type="transmembrane region" description="Helical" evidence="7">
    <location>
        <begin position="206"/>
        <end position="224"/>
    </location>
</feature>
<dbReference type="InterPro" id="IPR001851">
    <property type="entry name" value="ABC_transp_permease"/>
</dbReference>
<dbReference type="OrthoDB" id="239932at2157"/>
<organism evidence="8 9">
    <name type="scientific">Halorubrum aquaticum</name>
    <dbReference type="NCBI Taxonomy" id="387340"/>
    <lineage>
        <taxon>Archaea</taxon>
        <taxon>Methanobacteriati</taxon>
        <taxon>Methanobacteriota</taxon>
        <taxon>Stenosarchaea group</taxon>
        <taxon>Halobacteria</taxon>
        <taxon>Halobacteriales</taxon>
        <taxon>Haloferacaceae</taxon>
        <taxon>Halorubrum</taxon>
    </lineage>
</organism>
<dbReference type="EMBL" id="FOPZ01000002">
    <property type="protein sequence ID" value="SFH38495.1"/>
    <property type="molecule type" value="Genomic_DNA"/>
</dbReference>
<evidence type="ECO:0000256" key="5">
    <source>
        <dbReference type="ARBA" id="ARBA00023136"/>
    </source>
</evidence>
<comment type="subcellular location">
    <subcellularLocation>
        <location evidence="1">Cell membrane</location>
        <topology evidence="1">Multi-pass membrane protein</topology>
    </subcellularLocation>
</comment>
<evidence type="ECO:0000256" key="4">
    <source>
        <dbReference type="ARBA" id="ARBA00022989"/>
    </source>
</evidence>
<keyword evidence="3 7" id="KW-0812">Transmembrane</keyword>
<dbReference type="Pfam" id="PF02653">
    <property type="entry name" value="BPD_transp_2"/>
    <property type="match status" value="1"/>
</dbReference>
<dbReference type="RefSeq" id="WP_149783379.1">
    <property type="nucleotide sequence ID" value="NZ_BAAADP010000005.1"/>
</dbReference>
<gene>
    <name evidence="8" type="ORF">SAMN04488066_102230</name>
</gene>
<evidence type="ECO:0000256" key="3">
    <source>
        <dbReference type="ARBA" id="ARBA00022692"/>
    </source>
</evidence>
<dbReference type="CDD" id="cd06581">
    <property type="entry name" value="TM_PBP1_LivM_like"/>
    <property type="match status" value="1"/>
</dbReference>
<feature type="compositionally biased region" description="Low complexity" evidence="6">
    <location>
        <begin position="443"/>
        <end position="458"/>
    </location>
</feature>
<accession>A0A1I2ZLG7</accession>
<feature type="transmembrane region" description="Helical" evidence="7">
    <location>
        <begin position="115"/>
        <end position="135"/>
    </location>
</feature>
<evidence type="ECO:0000256" key="2">
    <source>
        <dbReference type="ARBA" id="ARBA00022475"/>
    </source>
</evidence>
<keyword evidence="4 7" id="KW-1133">Transmembrane helix</keyword>
<proteinExistence type="predicted"/>
<keyword evidence="9" id="KW-1185">Reference proteome</keyword>
<evidence type="ECO:0000256" key="7">
    <source>
        <dbReference type="SAM" id="Phobius"/>
    </source>
</evidence>
<sequence>MSADDLRGRFSGLFERDVTLALAVLGTIYLAYVLAGVAFGYGLRGQLNSIANLTFYIGVFGMLALALNLHWGYTGLFNIGVVGFMGIGVYVTALVSKPPVAQGGAAQVGGFGLPLGVGIVAGVVVAGLFGLLVALPALRLRADYLAIVTVAFSEIIRFTMMSRTFQTFTVPDTIDLWLFTVDPTADTVGLGGGGGLILNYPDPLEALLRTLFLWEPYMGFVGFVQRTLIPNNPKPVIDGLVYGILLFVCVGLFYLLLSRTGKSPFGRVLKAIREDEDVANALGKDTDRFKLTAFVLGSALMGLGGILWYSSRGSITPPSFRPNITFFVWIALIIGGAGSNTGSFLGGAIFAGVLYEGPRYVKNLVETAFELGDAPGNFGEAVAPMASFDPVPFVLYTLDSVSQLRLVIMGVVLIWLMHNRPEGLLGHRKETASSIDLSRPGGEDASNAAAAADGGENR</sequence>
<evidence type="ECO:0000256" key="1">
    <source>
        <dbReference type="ARBA" id="ARBA00004651"/>
    </source>
</evidence>
<evidence type="ECO:0000313" key="8">
    <source>
        <dbReference type="EMBL" id="SFH38495.1"/>
    </source>
</evidence>
<evidence type="ECO:0000313" key="9">
    <source>
        <dbReference type="Proteomes" id="UP000323537"/>
    </source>
</evidence>
<dbReference type="PANTHER" id="PTHR30482:SF10">
    <property type="entry name" value="HIGH-AFFINITY BRANCHED-CHAIN AMINO ACID TRANSPORT PROTEIN BRAE"/>
    <property type="match status" value="1"/>
</dbReference>
<name>A0A1I2ZLG7_9EURY</name>
<dbReference type="Proteomes" id="UP000323537">
    <property type="component" value="Unassembled WGS sequence"/>
</dbReference>
<feature type="transmembrane region" description="Helical" evidence="7">
    <location>
        <begin position="49"/>
        <end position="69"/>
    </location>
</feature>
<feature type="region of interest" description="Disordered" evidence="6">
    <location>
        <begin position="435"/>
        <end position="458"/>
    </location>
</feature>
<dbReference type="PANTHER" id="PTHR30482">
    <property type="entry name" value="HIGH-AFFINITY BRANCHED-CHAIN AMINO ACID TRANSPORT SYSTEM PERMEASE"/>
    <property type="match status" value="1"/>
</dbReference>